<dbReference type="RefSeq" id="WP_068715461.1">
    <property type="nucleotide sequence ID" value="NZ_LWDV01000007.1"/>
</dbReference>
<organism evidence="2 3">
    <name type="scientific">Orenia metallireducens</name>
    <dbReference type="NCBI Taxonomy" id="1413210"/>
    <lineage>
        <taxon>Bacteria</taxon>
        <taxon>Bacillati</taxon>
        <taxon>Bacillota</taxon>
        <taxon>Clostridia</taxon>
        <taxon>Halanaerobiales</taxon>
        <taxon>Halobacteroidaceae</taxon>
        <taxon>Orenia</taxon>
    </lineage>
</organism>
<feature type="transmembrane region" description="Helical" evidence="1">
    <location>
        <begin position="6"/>
        <end position="27"/>
    </location>
</feature>
<keyword evidence="3" id="KW-1185">Reference proteome</keyword>
<keyword evidence="1" id="KW-0472">Membrane</keyword>
<keyword evidence="1" id="KW-0812">Transmembrane</keyword>
<dbReference type="EMBL" id="LWDV01000007">
    <property type="protein sequence ID" value="OCL27578.1"/>
    <property type="molecule type" value="Genomic_DNA"/>
</dbReference>
<dbReference type="AlphaFoldDB" id="A0A1C0AB56"/>
<reference evidence="3" key="1">
    <citation type="submission" date="2016-07" db="EMBL/GenBank/DDBJ databases">
        <authorList>
            <person name="Florea S."/>
            <person name="Webb J.S."/>
            <person name="Jaromczyk J."/>
            <person name="Schardl C.L."/>
        </authorList>
    </citation>
    <scope>NUCLEOTIDE SEQUENCE [LARGE SCALE GENOMIC DNA]</scope>
    <source>
        <strain evidence="3">Z6</strain>
    </source>
</reference>
<protein>
    <submittedName>
        <fullName evidence="2">Uncharacterized protein</fullName>
    </submittedName>
</protein>
<gene>
    <name evidence="2" type="ORF">U472_03220</name>
</gene>
<evidence type="ECO:0000313" key="3">
    <source>
        <dbReference type="Proteomes" id="UP000093514"/>
    </source>
</evidence>
<evidence type="ECO:0000256" key="1">
    <source>
        <dbReference type="SAM" id="Phobius"/>
    </source>
</evidence>
<dbReference type="Proteomes" id="UP000093514">
    <property type="component" value="Unassembled WGS sequence"/>
</dbReference>
<sequence length="109" mass="12761">MKDINLITLIITNIISVLIGVLIGEPLKKLINGGYKKDKVQKNKDKIIDYLIANNNIFRTKDIKENVLNKLKMEEVYKLLKQLEDEGEVKNCRTNDEKEIKDISWIYIR</sequence>
<keyword evidence="1" id="KW-1133">Transmembrane helix</keyword>
<reference evidence="2 3" key="2">
    <citation type="submission" date="2016-08" db="EMBL/GenBank/DDBJ databases">
        <title>Orenia metallireducens sp. nov. strain Z6, a Novel Metal-reducing Firmicute from the Deep Subsurface.</title>
        <authorList>
            <person name="Maxim B.I."/>
            <person name="Kenneth K."/>
            <person name="Flynn T.M."/>
            <person name="Oloughlin E.J."/>
            <person name="Locke R.A."/>
            <person name="Weber J.R."/>
            <person name="Egan S.M."/>
            <person name="Mackie R.I."/>
            <person name="Cann I.K."/>
        </authorList>
    </citation>
    <scope>NUCLEOTIDE SEQUENCE [LARGE SCALE GENOMIC DNA]</scope>
    <source>
        <strain evidence="2 3">Z6</strain>
    </source>
</reference>
<evidence type="ECO:0000313" key="2">
    <source>
        <dbReference type="EMBL" id="OCL27578.1"/>
    </source>
</evidence>
<name>A0A1C0AB56_9FIRM</name>
<proteinExistence type="predicted"/>
<comment type="caution">
    <text evidence="2">The sequence shown here is derived from an EMBL/GenBank/DDBJ whole genome shotgun (WGS) entry which is preliminary data.</text>
</comment>
<accession>A0A1C0AB56</accession>